<feature type="signal peptide" evidence="2">
    <location>
        <begin position="1"/>
        <end position="22"/>
    </location>
</feature>
<feature type="region of interest" description="Disordered" evidence="1">
    <location>
        <begin position="56"/>
        <end position="112"/>
    </location>
</feature>
<organism evidence="3 4">
    <name type="scientific">Aeoliella straminimaris</name>
    <dbReference type="NCBI Taxonomy" id="2954799"/>
    <lineage>
        <taxon>Bacteria</taxon>
        <taxon>Pseudomonadati</taxon>
        <taxon>Planctomycetota</taxon>
        <taxon>Planctomycetia</taxon>
        <taxon>Pirellulales</taxon>
        <taxon>Lacipirellulaceae</taxon>
        <taxon>Aeoliella</taxon>
    </lineage>
</organism>
<gene>
    <name evidence="3" type="ORF">NG895_28405</name>
</gene>
<reference evidence="3" key="1">
    <citation type="submission" date="2022-06" db="EMBL/GenBank/DDBJ databases">
        <title>Aeoliella straminimaris, a novel planctomycete from sediments.</title>
        <authorList>
            <person name="Vitorino I.R."/>
            <person name="Lage O.M."/>
        </authorList>
    </citation>
    <scope>NUCLEOTIDE SEQUENCE</scope>
    <source>
        <strain evidence="3">ICT_H6.2</strain>
    </source>
</reference>
<evidence type="ECO:0000313" key="4">
    <source>
        <dbReference type="Proteomes" id="UP001155241"/>
    </source>
</evidence>
<accession>A0A9X2JJG3</accession>
<protein>
    <submittedName>
        <fullName evidence="3">Uncharacterized protein</fullName>
    </submittedName>
</protein>
<name>A0A9X2JJG3_9BACT</name>
<feature type="compositionally biased region" description="Basic and acidic residues" evidence="1">
    <location>
        <begin position="83"/>
        <end position="93"/>
    </location>
</feature>
<dbReference type="RefSeq" id="WP_252855952.1">
    <property type="nucleotide sequence ID" value="NZ_JAMXLR010000092.1"/>
</dbReference>
<keyword evidence="2" id="KW-0732">Signal</keyword>
<dbReference type="Proteomes" id="UP001155241">
    <property type="component" value="Unassembled WGS sequence"/>
</dbReference>
<evidence type="ECO:0000313" key="3">
    <source>
        <dbReference type="EMBL" id="MCO6047846.1"/>
    </source>
</evidence>
<feature type="region of interest" description="Disordered" evidence="1">
    <location>
        <begin position="160"/>
        <end position="213"/>
    </location>
</feature>
<feature type="chain" id="PRO_5040931072" evidence="2">
    <location>
        <begin position="23"/>
        <end position="268"/>
    </location>
</feature>
<dbReference type="EMBL" id="JAMXLR010000092">
    <property type="protein sequence ID" value="MCO6047846.1"/>
    <property type="molecule type" value="Genomic_DNA"/>
</dbReference>
<feature type="compositionally biased region" description="Basic and acidic residues" evidence="1">
    <location>
        <begin position="56"/>
        <end position="70"/>
    </location>
</feature>
<dbReference type="AlphaFoldDB" id="A0A9X2JJG3"/>
<evidence type="ECO:0000256" key="2">
    <source>
        <dbReference type="SAM" id="SignalP"/>
    </source>
</evidence>
<proteinExistence type="predicted"/>
<feature type="compositionally biased region" description="Low complexity" evidence="1">
    <location>
        <begin position="175"/>
        <end position="195"/>
    </location>
</feature>
<evidence type="ECO:0000256" key="1">
    <source>
        <dbReference type="SAM" id="MobiDB-lite"/>
    </source>
</evidence>
<sequence>MRSGARQLVLTAAVLAIGLATAGERLQAAPTPAKPKALEDLGDSLLDDAILGDLIDSARDKKGDSKKTENKPQPQESSPRLVPKVDELRRMLDPPKQPAPAEGEDVGESPLARISGRMASASQLIAKQNLNGETREVQEEIVSELDRLIEKLNKQCQNCKKGGQCNKPGSQQTQSSTPKPGASKPSASQAKSAGATESRVSAGGGGEAQPGEVADGEVVKQLWGQLPERLRQQLLQSTADEFLPKYRAELEQYFRRLAEEQGTQAPSE</sequence>
<comment type="caution">
    <text evidence="3">The sequence shown here is derived from an EMBL/GenBank/DDBJ whole genome shotgun (WGS) entry which is preliminary data.</text>
</comment>
<keyword evidence="4" id="KW-1185">Reference proteome</keyword>